<reference evidence="4" key="1">
    <citation type="journal article" date="2019" name="Int. J. Syst. Evol. Microbiol.">
        <title>The Global Catalogue of Microorganisms (GCM) 10K type strain sequencing project: providing services to taxonomists for standard genome sequencing and annotation.</title>
        <authorList>
            <consortium name="The Broad Institute Genomics Platform"/>
            <consortium name="The Broad Institute Genome Sequencing Center for Infectious Disease"/>
            <person name="Wu L."/>
            <person name="Ma J."/>
        </authorList>
    </citation>
    <scope>NUCLEOTIDE SEQUENCE [LARGE SCALE GENOMIC DNA]</scope>
    <source>
        <strain evidence="4">KCTC 52274</strain>
    </source>
</reference>
<sequence length="724" mass="82608">MKTKKIFSIVFAALLFTFCFGQVGSPSPISYKESSRILIKDVNLTVEDFLAKGEIAEAAKHIKNKMSDCLELGDGSKLCEAGLNFTSGYLYQQAALKDTNNTNAYKKRALVYYEKVLAEYPDNKAAWSNFIQLIEEQGIDPSTIAKLEGMAKKYPSIRLDIYVRIGDIYKNDNNLQKACDYYQKAYAEDPFSEKACGAMVALYTRYDFSCVVRNNIRQLALDCQEIDLPNYSEELLKKELVTYFNNKKYKKALESLVLWAHVMADNNWLSSKKINRLKIKLFQRKESETRAENTIYSALNELQSIIEAKQIEDIGDIRFWNGYSPEIYMSGEWSKINPESVLYKVYHTKGKKAYFKGYLKDAEAFWQAGLDGVRNSDRAFYTVVASDMAQLYNNNPRLDPSDKKLNKLIIRLFNMKGAAYGDNDLRMIRKYHITLGGIFYDKKKWDGPGGANAKFQLSRAVSSRIGPIVNPKLRRMLGDVYNELNQDSNAINAYTKSVEDYLSLDLIKDADKLMGITKEKFSTAMNSNQLKKINGIQIIIDWRKETKDPNNDLLKNKVTVTDYLGKVSKAENDAKKAISEKFVKLQFFKGLSDLGAAISDDRKVDKQIVLANALERIDKVYQLSSPTDFNRIKNIKVTLEQSVAQSKRLENAQMNKKADISYRNSQSKSGFKTYSVTALNKEIVVPDQLFELKGILKAHYATNQFQLENKVKIEMLDGKFKVKN</sequence>
<feature type="repeat" description="TPR" evidence="1">
    <location>
        <begin position="159"/>
        <end position="192"/>
    </location>
</feature>
<proteinExistence type="predicted"/>
<organism evidence="3 4">
    <name type="scientific">Aquimarina rubra</name>
    <dbReference type="NCBI Taxonomy" id="1920033"/>
    <lineage>
        <taxon>Bacteria</taxon>
        <taxon>Pseudomonadati</taxon>
        <taxon>Bacteroidota</taxon>
        <taxon>Flavobacteriia</taxon>
        <taxon>Flavobacteriales</taxon>
        <taxon>Flavobacteriaceae</taxon>
        <taxon>Aquimarina</taxon>
    </lineage>
</organism>
<feature type="signal peptide" evidence="2">
    <location>
        <begin position="1"/>
        <end position="21"/>
    </location>
</feature>
<name>A0ABW5LE11_9FLAO</name>
<comment type="caution">
    <text evidence="3">The sequence shown here is derived from an EMBL/GenBank/DDBJ whole genome shotgun (WGS) entry which is preliminary data.</text>
</comment>
<accession>A0ABW5LE11</accession>
<keyword evidence="1" id="KW-0802">TPR repeat</keyword>
<dbReference type="Pfam" id="PF13181">
    <property type="entry name" value="TPR_8"/>
    <property type="match status" value="1"/>
</dbReference>
<dbReference type="EMBL" id="JBHULE010000008">
    <property type="protein sequence ID" value="MFD2562354.1"/>
    <property type="molecule type" value="Genomic_DNA"/>
</dbReference>
<dbReference type="SUPFAM" id="SSF48452">
    <property type="entry name" value="TPR-like"/>
    <property type="match status" value="1"/>
</dbReference>
<dbReference type="InterPro" id="IPR011990">
    <property type="entry name" value="TPR-like_helical_dom_sf"/>
</dbReference>
<dbReference type="Proteomes" id="UP001597319">
    <property type="component" value="Unassembled WGS sequence"/>
</dbReference>
<dbReference type="RefSeq" id="WP_378290872.1">
    <property type="nucleotide sequence ID" value="NZ_JBHULE010000008.1"/>
</dbReference>
<gene>
    <name evidence="3" type="ORF">ACFSR1_06695</name>
</gene>
<protein>
    <submittedName>
        <fullName evidence="3">Tetratricopeptide repeat protein</fullName>
    </submittedName>
</protein>
<evidence type="ECO:0000313" key="3">
    <source>
        <dbReference type="EMBL" id="MFD2562354.1"/>
    </source>
</evidence>
<dbReference type="PROSITE" id="PS50005">
    <property type="entry name" value="TPR"/>
    <property type="match status" value="1"/>
</dbReference>
<evidence type="ECO:0000256" key="2">
    <source>
        <dbReference type="SAM" id="SignalP"/>
    </source>
</evidence>
<evidence type="ECO:0000256" key="1">
    <source>
        <dbReference type="PROSITE-ProRule" id="PRU00339"/>
    </source>
</evidence>
<dbReference type="InterPro" id="IPR019734">
    <property type="entry name" value="TPR_rpt"/>
</dbReference>
<keyword evidence="2" id="KW-0732">Signal</keyword>
<dbReference type="Gene3D" id="1.25.40.10">
    <property type="entry name" value="Tetratricopeptide repeat domain"/>
    <property type="match status" value="2"/>
</dbReference>
<feature type="chain" id="PRO_5047384225" evidence="2">
    <location>
        <begin position="22"/>
        <end position="724"/>
    </location>
</feature>
<evidence type="ECO:0000313" key="4">
    <source>
        <dbReference type="Proteomes" id="UP001597319"/>
    </source>
</evidence>
<keyword evidence="4" id="KW-1185">Reference proteome</keyword>